<dbReference type="STRING" id="554155.C5FDN6"/>
<name>C5FDN6_ARTOC</name>
<protein>
    <recommendedName>
        <fullName evidence="2">Transcription elongation factor Eaf N-terminal domain-containing protein</fullName>
    </recommendedName>
</protein>
<feature type="compositionally biased region" description="Low complexity" evidence="1">
    <location>
        <begin position="225"/>
        <end position="239"/>
    </location>
</feature>
<gene>
    <name evidence="3" type="ORF">MCYG_00720</name>
</gene>
<dbReference type="EMBL" id="DS995701">
    <property type="protein sequence ID" value="EEQ27832.1"/>
    <property type="molecule type" value="Genomic_DNA"/>
</dbReference>
<dbReference type="Proteomes" id="UP000002035">
    <property type="component" value="Unassembled WGS sequence"/>
</dbReference>
<feature type="compositionally biased region" description="Low complexity" evidence="1">
    <location>
        <begin position="270"/>
        <end position="282"/>
    </location>
</feature>
<dbReference type="eggNOG" id="ENOG502SEGQ">
    <property type="taxonomic scope" value="Eukaryota"/>
</dbReference>
<evidence type="ECO:0000256" key="1">
    <source>
        <dbReference type="SAM" id="MobiDB-lite"/>
    </source>
</evidence>
<organism evidence="3 4">
    <name type="scientific">Arthroderma otae (strain ATCC MYA-4605 / CBS 113480)</name>
    <name type="common">Microsporum canis</name>
    <dbReference type="NCBI Taxonomy" id="554155"/>
    <lineage>
        <taxon>Eukaryota</taxon>
        <taxon>Fungi</taxon>
        <taxon>Dikarya</taxon>
        <taxon>Ascomycota</taxon>
        <taxon>Pezizomycotina</taxon>
        <taxon>Eurotiomycetes</taxon>
        <taxon>Eurotiomycetidae</taxon>
        <taxon>Onygenales</taxon>
        <taxon>Arthrodermataceae</taxon>
        <taxon>Microsporum</taxon>
    </lineage>
</organism>
<feature type="compositionally biased region" description="Polar residues" evidence="1">
    <location>
        <begin position="154"/>
        <end position="170"/>
    </location>
</feature>
<feature type="domain" description="Transcription elongation factor Eaf N-terminal" evidence="2">
    <location>
        <begin position="26"/>
        <end position="140"/>
    </location>
</feature>
<dbReference type="HOGENOM" id="CLU_041443_0_0_1"/>
<evidence type="ECO:0000313" key="3">
    <source>
        <dbReference type="EMBL" id="EEQ27832.1"/>
    </source>
</evidence>
<feature type="region of interest" description="Disordered" evidence="1">
    <location>
        <begin position="154"/>
        <end position="310"/>
    </location>
</feature>
<feature type="compositionally biased region" description="Acidic residues" evidence="1">
    <location>
        <begin position="469"/>
        <end position="479"/>
    </location>
</feature>
<feature type="compositionally biased region" description="Acidic residues" evidence="1">
    <location>
        <begin position="173"/>
        <end position="188"/>
    </location>
</feature>
<dbReference type="AlphaFoldDB" id="C5FDN6"/>
<feature type="compositionally biased region" description="Basic residues" evidence="1">
    <location>
        <begin position="241"/>
        <end position="251"/>
    </location>
</feature>
<dbReference type="GeneID" id="9223512"/>
<feature type="region of interest" description="Disordered" evidence="1">
    <location>
        <begin position="342"/>
        <end position="479"/>
    </location>
</feature>
<dbReference type="Pfam" id="PF09816">
    <property type="entry name" value="EAF"/>
    <property type="match status" value="1"/>
</dbReference>
<sequence length="479" mass="52365">MATISAPQTPNLNGGLMVDPTRQGEYPILLGDKLAGRESARGRQYVNVTYNYKTKGGTPQQKTTITSAGAPDRYKLTIQDKAGNAEQTNLTYVYSGGVDPESTNSKAENSNLVLIFDPKRKAFILEPVSTRLNFNLKSAPGKTDRQVAEQYPQLSTSFSNNDQSTDGNKQTENESEDEDLGPADEENPYDYRHFLPKKETEESKQHTVESNSTPGTPDPHHVVSKPVAPRSVPSAAPAAKPKPKPKPKPAPKNKAQANPLRPPKQRNPKAAATGGNANTNTNVKEPEPAAPVAISLPPNKPEPVETIIPSVETPDLVGAYSASDDEPKRLAGSPGSNIIVDGDLIIDMGSPPPQRPAFKIDPTNFASNNTSAGSDDEDDMEEPRPTFLGRRLVEEDEEEEEEDEDEDEAMEDAQASDNAEDDEEPADFEDDLVAEMEAALEESAREEEEERARLAMEQQQQRYVNRVESDDESEVSEEE</sequence>
<feature type="compositionally biased region" description="Polar residues" evidence="1">
    <location>
        <begin position="364"/>
        <end position="373"/>
    </location>
</feature>
<feature type="compositionally biased region" description="Acidic residues" evidence="1">
    <location>
        <begin position="394"/>
        <end position="411"/>
    </location>
</feature>
<dbReference type="VEuPathDB" id="FungiDB:MCYG_00720"/>
<feature type="compositionally biased region" description="Acidic residues" evidence="1">
    <location>
        <begin position="418"/>
        <end position="449"/>
    </location>
</feature>
<reference evidence="4" key="1">
    <citation type="journal article" date="2012" name="MBio">
        <title>Comparative genome analysis of Trichophyton rubrum and related dermatophytes reveals candidate genes involved in infection.</title>
        <authorList>
            <person name="Martinez D.A."/>
            <person name="Oliver B.G."/>
            <person name="Graeser Y."/>
            <person name="Goldberg J.M."/>
            <person name="Li W."/>
            <person name="Martinez-Rossi N.M."/>
            <person name="Monod M."/>
            <person name="Shelest E."/>
            <person name="Barton R.C."/>
            <person name="Birch E."/>
            <person name="Brakhage A.A."/>
            <person name="Chen Z."/>
            <person name="Gurr S.J."/>
            <person name="Heiman D."/>
            <person name="Heitman J."/>
            <person name="Kosti I."/>
            <person name="Rossi A."/>
            <person name="Saif S."/>
            <person name="Samalova M."/>
            <person name="Saunders C.W."/>
            <person name="Shea T."/>
            <person name="Summerbell R.C."/>
            <person name="Xu J."/>
            <person name="Young S."/>
            <person name="Zeng Q."/>
            <person name="Birren B.W."/>
            <person name="Cuomo C.A."/>
            <person name="White T.C."/>
        </authorList>
    </citation>
    <scope>NUCLEOTIDE SEQUENCE [LARGE SCALE GENOMIC DNA]</scope>
    <source>
        <strain evidence="4">ATCC MYA-4605 / CBS 113480</strain>
    </source>
</reference>
<dbReference type="RefSeq" id="XP_002850616.1">
    <property type="nucleotide sequence ID" value="XM_002850570.1"/>
</dbReference>
<evidence type="ECO:0000259" key="2">
    <source>
        <dbReference type="Pfam" id="PF09816"/>
    </source>
</evidence>
<feature type="region of interest" description="Disordered" evidence="1">
    <location>
        <begin position="317"/>
        <end position="336"/>
    </location>
</feature>
<keyword evidence="4" id="KW-1185">Reference proteome</keyword>
<dbReference type="OrthoDB" id="125903at2759"/>
<dbReference type="OMA" id="TDLTYVY"/>
<accession>C5FDN6</accession>
<feature type="compositionally biased region" description="Basic and acidic residues" evidence="1">
    <location>
        <begin position="189"/>
        <end position="207"/>
    </location>
</feature>
<proteinExistence type="predicted"/>
<evidence type="ECO:0000313" key="4">
    <source>
        <dbReference type="Proteomes" id="UP000002035"/>
    </source>
</evidence>
<dbReference type="InterPro" id="IPR019194">
    <property type="entry name" value="Tscrpt_elong_fac_Eaf_N"/>
</dbReference>